<dbReference type="PANTHER" id="PTHR47354:SF8">
    <property type="entry name" value="1,2-PHENYLACETYL-COA EPOXIDASE, SUBUNIT E"/>
    <property type="match status" value="1"/>
</dbReference>
<evidence type="ECO:0000256" key="11">
    <source>
        <dbReference type="ARBA" id="ARBA00023014"/>
    </source>
</evidence>
<dbReference type="GO" id="GO:0016491">
    <property type="term" value="F:oxidoreductase activity"/>
    <property type="evidence" value="ECO:0007669"/>
    <property type="project" value="UniProtKB-KW"/>
</dbReference>
<dbReference type="InterPro" id="IPR017938">
    <property type="entry name" value="Riboflavin_synthase-like_b-brl"/>
</dbReference>
<dbReference type="Proteomes" id="UP001209730">
    <property type="component" value="Unassembled WGS sequence"/>
</dbReference>
<comment type="cofactor">
    <cofactor evidence="1">
        <name>FAD</name>
        <dbReference type="ChEBI" id="CHEBI:57692"/>
    </cofactor>
</comment>
<evidence type="ECO:0000256" key="7">
    <source>
        <dbReference type="ARBA" id="ARBA00022827"/>
    </source>
</evidence>
<dbReference type="Gene3D" id="3.40.50.80">
    <property type="entry name" value="Nucleotide-binding domain of ferredoxin-NADP reductase (FNR) module"/>
    <property type="match status" value="1"/>
</dbReference>
<dbReference type="GO" id="GO:0051537">
    <property type="term" value="F:2 iron, 2 sulfur cluster binding"/>
    <property type="evidence" value="ECO:0007669"/>
    <property type="project" value="UniProtKB-KW"/>
</dbReference>
<evidence type="ECO:0000313" key="16">
    <source>
        <dbReference type="Proteomes" id="UP001209730"/>
    </source>
</evidence>
<keyword evidence="9" id="KW-0560">Oxidoreductase</keyword>
<dbReference type="AlphaFoldDB" id="A0AB35HZY1"/>
<dbReference type="SUPFAM" id="SSF52343">
    <property type="entry name" value="Ferredoxin reductase-like, C-terminal NADP-linked domain"/>
    <property type="match status" value="1"/>
</dbReference>
<dbReference type="PROSITE" id="PS51384">
    <property type="entry name" value="FAD_FR"/>
    <property type="match status" value="1"/>
</dbReference>
<evidence type="ECO:0000256" key="3">
    <source>
        <dbReference type="ARBA" id="ARBA00022630"/>
    </source>
</evidence>
<dbReference type="GO" id="GO:0050660">
    <property type="term" value="F:flavin adenine dinucleotide binding"/>
    <property type="evidence" value="ECO:0007669"/>
    <property type="project" value="TreeGrafter"/>
</dbReference>
<feature type="transmembrane region" description="Helical" evidence="13">
    <location>
        <begin position="136"/>
        <end position="154"/>
    </location>
</feature>
<keyword evidence="3" id="KW-0285">Flavoprotein</keyword>
<dbReference type="InterPro" id="IPR050415">
    <property type="entry name" value="MRET"/>
</dbReference>
<evidence type="ECO:0000313" key="15">
    <source>
        <dbReference type="EMBL" id="MCX2801710.1"/>
    </source>
</evidence>
<comment type="caution">
    <text evidence="15">The sequence shown here is derived from an EMBL/GenBank/DDBJ whole genome shotgun (WGS) entry which is preliminary data.</text>
</comment>
<keyword evidence="11" id="KW-0411">Iron-sulfur</keyword>
<feature type="transmembrane region" description="Helical" evidence="13">
    <location>
        <begin position="200"/>
        <end position="218"/>
    </location>
</feature>
<feature type="transmembrane region" description="Helical" evidence="13">
    <location>
        <begin position="98"/>
        <end position="116"/>
    </location>
</feature>
<feature type="transmembrane region" description="Helical" evidence="13">
    <location>
        <begin position="27"/>
        <end position="44"/>
    </location>
</feature>
<keyword evidence="6" id="KW-0479">Metal-binding</keyword>
<feature type="domain" description="FAD-binding FR-type" evidence="14">
    <location>
        <begin position="223"/>
        <end position="324"/>
    </location>
</feature>
<evidence type="ECO:0000256" key="5">
    <source>
        <dbReference type="ARBA" id="ARBA00022714"/>
    </source>
</evidence>
<dbReference type="Pfam" id="PF00175">
    <property type="entry name" value="NAD_binding_1"/>
    <property type="match status" value="1"/>
</dbReference>
<feature type="transmembrane region" description="Helical" evidence="13">
    <location>
        <begin position="50"/>
        <end position="72"/>
    </location>
</feature>
<dbReference type="CDD" id="cd06198">
    <property type="entry name" value="FNR_like_3"/>
    <property type="match status" value="1"/>
</dbReference>
<dbReference type="PANTHER" id="PTHR47354">
    <property type="entry name" value="NADH OXIDOREDUCTASE HCR"/>
    <property type="match status" value="1"/>
</dbReference>
<keyword evidence="4 13" id="KW-0812">Transmembrane</keyword>
<evidence type="ECO:0000259" key="14">
    <source>
        <dbReference type="PROSITE" id="PS51384"/>
    </source>
</evidence>
<dbReference type="InterPro" id="IPR001433">
    <property type="entry name" value="OxRdtase_FAD/NAD-bd"/>
</dbReference>
<keyword evidence="12 13" id="KW-0472">Membrane</keyword>
<evidence type="ECO:0000256" key="13">
    <source>
        <dbReference type="SAM" id="Phobius"/>
    </source>
</evidence>
<accession>A0AB35HZY1</accession>
<dbReference type="GO" id="GO:0046872">
    <property type="term" value="F:metal ion binding"/>
    <property type="evidence" value="ECO:0007669"/>
    <property type="project" value="UniProtKB-KW"/>
</dbReference>
<keyword evidence="5" id="KW-0001">2Fe-2S</keyword>
<name>A0AB35HZY1_MICTH</name>
<keyword evidence="8 13" id="KW-1133">Transmembrane helix</keyword>
<sequence length="460" mass="51849">MATQNLIWNRWLAESGVRKTKGFNLKARYWLLLAIPYLATQALSMDFKDWYSEILSAAWVLGMAAFIVQFPLGGRIRKGSLFGNIDWSMTRHKQVGKFLGYLFFLHPFLILAPRFLMSWDDGMTSLVSVLTSPAMLTGLIAWGLMLVFVLLAVFKRSLPMRYETWRLLHLLAFAGVAVLATLHVTSVGRHGQFQPQFNQLWWGLLAAVAALMTYNHLIKPLRLKRVPFTLKSVQRVSRSDWQLTLEKPPEVYFDFAPGQFVWINSSGSPFDMNEHPFSIASSRGDLPQLSFIIRELGDYTGHLDHLTPGQTVYLDGPYGSMSLQDSDRARGILLVAGGAGIGPMLSLLRGLAARRESRPVRLIYGNQSMDQMVQQDEIRNLEKTMQDFRQLLVCSEAETGTEDVYTGVIDQTILEQGLGKDQQQWAVYACGPAGMVQAVRRHTKSLGIPASQLHYEQLSF</sequence>
<evidence type="ECO:0000256" key="4">
    <source>
        <dbReference type="ARBA" id="ARBA00022692"/>
    </source>
</evidence>
<dbReference type="SUPFAM" id="SSF63380">
    <property type="entry name" value="Riboflavin synthase domain-like"/>
    <property type="match status" value="1"/>
</dbReference>
<evidence type="ECO:0000256" key="10">
    <source>
        <dbReference type="ARBA" id="ARBA00023004"/>
    </source>
</evidence>
<reference evidence="15" key="1">
    <citation type="submission" date="2022-11" db="EMBL/GenBank/DDBJ databases">
        <title>Chitin-degrading and fungicidal potential of chitinolytic bacterial strains from marine environment of the Pacific Ocean regions.</title>
        <authorList>
            <person name="Pentekhina I."/>
            <person name="Nedashkovskaya O."/>
            <person name="Seitkalieva A."/>
            <person name="Podvolotskaya A."/>
            <person name="Tekutyeva L."/>
            <person name="Balabanova L."/>
        </authorList>
    </citation>
    <scope>NUCLEOTIDE SEQUENCE</scope>
    <source>
        <strain evidence="15">KMM 6838</strain>
    </source>
</reference>
<dbReference type="RefSeq" id="WP_266065994.1">
    <property type="nucleotide sequence ID" value="NZ_JAPHQB010000010.1"/>
</dbReference>
<dbReference type="Gene3D" id="2.40.30.10">
    <property type="entry name" value="Translation factors"/>
    <property type="match status" value="1"/>
</dbReference>
<feature type="transmembrane region" description="Helical" evidence="13">
    <location>
        <begin position="331"/>
        <end position="352"/>
    </location>
</feature>
<evidence type="ECO:0000256" key="6">
    <source>
        <dbReference type="ARBA" id="ARBA00022723"/>
    </source>
</evidence>
<evidence type="ECO:0000256" key="8">
    <source>
        <dbReference type="ARBA" id="ARBA00022989"/>
    </source>
</evidence>
<keyword evidence="7" id="KW-0274">FAD</keyword>
<dbReference type="InterPro" id="IPR013130">
    <property type="entry name" value="Fe3_Rdtase_TM_dom"/>
</dbReference>
<organism evidence="15 16">
    <name type="scientific">Microbulbifer thermotolerans</name>
    <dbReference type="NCBI Taxonomy" id="252514"/>
    <lineage>
        <taxon>Bacteria</taxon>
        <taxon>Pseudomonadati</taxon>
        <taxon>Pseudomonadota</taxon>
        <taxon>Gammaproteobacteria</taxon>
        <taxon>Cellvibrionales</taxon>
        <taxon>Microbulbiferaceae</taxon>
        <taxon>Microbulbifer</taxon>
    </lineage>
</organism>
<evidence type="ECO:0000256" key="9">
    <source>
        <dbReference type="ARBA" id="ARBA00023002"/>
    </source>
</evidence>
<gene>
    <name evidence="15" type="ORF">OQJ68_07920</name>
</gene>
<dbReference type="InterPro" id="IPR039261">
    <property type="entry name" value="FNR_nucleotide-bd"/>
</dbReference>
<evidence type="ECO:0000256" key="1">
    <source>
        <dbReference type="ARBA" id="ARBA00001974"/>
    </source>
</evidence>
<proteinExistence type="predicted"/>
<dbReference type="InterPro" id="IPR017927">
    <property type="entry name" value="FAD-bd_FR_type"/>
</dbReference>
<dbReference type="GO" id="GO:0016020">
    <property type="term" value="C:membrane"/>
    <property type="evidence" value="ECO:0007669"/>
    <property type="project" value="UniProtKB-SubCell"/>
</dbReference>
<dbReference type="EMBL" id="JAPHQB010000010">
    <property type="protein sequence ID" value="MCX2801710.1"/>
    <property type="molecule type" value="Genomic_DNA"/>
</dbReference>
<dbReference type="Pfam" id="PF08022">
    <property type="entry name" value="FAD_binding_8"/>
    <property type="match status" value="1"/>
</dbReference>
<comment type="subcellular location">
    <subcellularLocation>
        <location evidence="2">Membrane</location>
        <topology evidence="2">Multi-pass membrane protein</topology>
    </subcellularLocation>
</comment>
<evidence type="ECO:0000256" key="2">
    <source>
        <dbReference type="ARBA" id="ARBA00004141"/>
    </source>
</evidence>
<dbReference type="PRINTS" id="PR00410">
    <property type="entry name" value="PHEHYDRXLASE"/>
</dbReference>
<dbReference type="InterPro" id="IPR013112">
    <property type="entry name" value="FAD-bd_8"/>
</dbReference>
<feature type="transmembrane region" description="Helical" evidence="13">
    <location>
        <begin position="166"/>
        <end position="188"/>
    </location>
</feature>
<evidence type="ECO:0000256" key="12">
    <source>
        <dbReference type="ARBA" id="ARBA00023136"/>
    </source>
</evidence>
<protein>
    <submittedName>
        <fullName evidence="15">Ferredoxin reductase family protein</fullName>
    </submittedName>
</protein>
<keyword evidence="10" id="KW-0408">Iron</keyword>
<dbReference type="Pfam" id="PF01794">
    <property type="entry name" value="Ferric_reduct"/>
    <property type="match status" value="1"/>
</dbReference>